<evidence type="ECO:0000313" key="3">
    <source>
        <dbReference type="Proteomes" id="UP000233256"/>
    </source>
</evidence>
<accession>A0A2N1PJP3</accession>
<comment type="caution">
    <text evidence="2">The sequence shown here is derived from an EMBL/GenBank/DDBJ whole genome shotgun (WGS) entry which is preliminary data.</text>
</comment>
<dbReference type="Proteomes" id="UP000233256">
    <property type="component" value="Unassembled WGS sequence"/>
</dbReference>
<proteinExistence type="predicted"/>
<evidence type="ECO:0000313" key="2">
    <source>
        <dbReference type="EMBL" id="PKK88512.1"/>
    </source>
</evidence>
<dbReference type="AlphaFoldDB" id="A0A2N1PJP3"/>
<name>A0A2N1PJP3_9BACT</name>
<protein>
    <submittedName>
        <fullName evidence="2">Uncharacterized protein</fullName>
    </submittedName>
</protein>
<sequence length="101" mass="11654">MQKELLLLINNDFPPQQTEQIIAELRKVTLNHVMASSEANLFNTRHAILKLANGNIDQVRYYVSSAMKDFRDVIFWAETSENSSNDCTDNKLTRNLPTQNR</sequence>
<reference evidence="2 3" key="1">
    <citation type="journal article" date="2017" name="ISME J.">
        <title>Potential for microbial H2 and metal transformations associated with novel bacteria and archaea in deep terrestrial subsurface sediments.</title>
        <authorList>
            <person name="Hernsdorf A.W."/>
            <person name="Amano Y."/>
            <person name="Miyakawa K."/>
            <person name="Ise K."/>
            <person name="Suzuki Y."/>
            <person name="Anantharaman K."/>
            <person name="Probst A."/>
            <person name="Burstein D."/>
            <person name="Thomas B.C."/>
            <person name="Banfield J.F."/>
        </authorList>
    </citation>
    <scope>NUCLEOTIDE SEQUENCE [LARGE SCALE GENOMIC DNA]</scope>
    <source>
        <strain evidence="2">HGW-Wallbacteria-1</strain>
    </source>
</reference>
<evidence type="ECO:0000256" key="1">
    <source>
        <dbReference type="SAM" id="MobiDB-lite"/>
    </source>
</evidence>
<gene>
    <name evidence="2" type="ORF">CVV64_18590</name>
</gene>
<dbReference type="EMBL" id="PGXC01000044">
    <property type="protein sequence ID" value="PKK88512.1"/>
    <property type="molecule type" value="Genomic_DNA"/>
</dbReference>
<organism evidence="2 3">
    <name type="scientific">Candidatus Wallbacteria bacterium HGW-Wallbacteria-1</name>
    <dbReference type="NCBI Taxonomy" id="2013854"/>
    <lineage>
        <taxon>Bacteria</taxon>
        <taxon>Candidatus Walliibacteriota</taxon>
    </lineage>
</organism>
<feature type="region of interest" description="Disordered" evidence="1">
    <location>
        <begin position="81"/>
        <end position="101"/>
    </location>
</feature>